<evidence type="ECO:0000256" key="1">
    <source>
        <dbReference type="SAM" id="Coils"/>
    </source>
</evidence>
<accession>A0ABV7TZX8</accession>
<sequence>MSDTVNGTIKPLLALADRIEQANEQPIRIGVSAAAAIRSCIATPANATDTAGLVAEQVRRAYANLEHGDEFTAADLRAILTDHAALRADLDQGARDYCDLMVRHDAHFVSWQSAKRRAEAAESRCDRLQAELARAKGLLREGCNLLADEHEALRNSITMPDGELLSDNPLDAWAIEKIEAMDDWIGRAGRAALTDSQKETRHD</sequence>
<protein>
    <recommendedName>
        <fullName evidence="4">KfrA N-terminal DNA-binding domain-containing protein</fullName>
    </recommendedName>
</protein>
<reference evidence="3" key="1">
    <citation type="journal article" date="2019" name="Int. J. Syst. Evol. Microbiol.">
        <title>The Global Catalogue of Microorganisms (GCM) 10K type strain sequencing project: providing services to taxonomists for standard genome sequencing and annotation.</title>
        <authorList>
            <consortium name="The Broad Institute Genomics Platform"/>
            <consortium name="The Broad Institute Genome Sequencing Center for Infectious Disease"/>
            <person name="Wu L."/>
            <person name="Ma J."/>
        </authorList>
    </citation>
    <scope>NUCLEOTIDE SEQUENCE [LARGE SCALE GENOMIC DNA]</scope>
    <source>
        <strain evidence="3">KCTC 42473</strain>
    </source>
</reference>
<keyword evidence="3" id="KW-1185">Reference proteome</keyword>
<dbReference type="EMBL" id="JBHRXY010000001">
    <property type="protein sequence ID" value="MFC3628266.1"/>
    <property type="molecule type" value="Genomic_DNA"/>
</dbReference>
<evidence type="ECO:0000313" key="3">
    <source>
        <dbReference type="Proteomes" id="UP001595539"/>
    </source>
</evidence>
<name>A0ABV7TZX8_9RHOB</name>
<gene>
    <name evidence="2" type="ORF">ACFOM8_02270</name>
</gene>
<evidence type="ECO:0008006" key="4">
    <source>
        <dbReference type="Google" id="ProtNLM"/>
    </source>
</evidence>
<dbReference type="Proteomes" id="UP001595539">
    <property type="component" value="Unassembled WGS sequence"/>
</dbReference>
<dbReference type="RefSeq" id="WP_377758914.1">
    <property type="nucleotide sequence ID" value="NZ_JBHRXY010000001.1"/>
</dbReference>
<comment type="caution">
    <text evidence="2">The sequence shown here is derived from an EMBL/GenBank/DDBJ whole genome shotgun (WGS) entry which is preliminary data.</text>
</comment>
<proteinExistence type="predicted"/>
<evidence type="ECO:0000313" key="2">
    <source>
        <dbReference type="EMBL" id="MFC3628266.1"/>
    </source>
</evidence>
<keyword evidence="1" id="KW-0175">Coiled coil</keyword>
<feature type="coiled-coil region" evidence="1">
    <location>
        <begin position="111"/>
        <end position="138"/>
    </location>
</feature>
<organism evidence="2 3">
    <name type="scientific">Paracoccus angustae</name>
    <dbReference type="NCBI Taxonomy" id="1671480"/>
    <lineage>
        <taxon>Bacteria</taxon>
        <taxon>Pseudomonadati</taxon>
        <taxon>Pseudomonadota</taxon>
        <taxon>Alphaproteobacteria</taxon>
        <taxon>Rhodobacterales</taxon>
        <taxon>Paracoccaceae</taxon>
        <taxon>Paracoccus</taxon>
    </lineage>
</organism>